<proteinExistence type="predicted"/>
<dbReference type="EMBL" id="MQVR01000043">
    <property type="protein sequence ID" value="OKL53728.1"/>
    <property type="molecule type" value="Genomic_DNA"/>
</dbReference>
<comment type="caution">
    <text evidence="2">The sequence shown here is derived from an EMBL/GenBank/DDBJ whole genome shotgun (WGS) entry which is preliminary data.</text>
</comment>
<evidence type="ECO:0008006" key="4">
    <source>
        <dbReference type="Google" id="ProtNLM"/>
    </source>
</evidence>
<evidence type="ECO:0000256" key="1">
    <source>
        <dbReference type="SAM" id="Phobius"/>
    </source>
</evidence>
<feature type="transmembrane region" description="Helical" evidence="1">
    <location>
        <begin position="50"/>
        <end position="68"/>
    </location>
</feature>
<accession>A0A1Q5Q1L0</accession>
<dbReference type="RefSeq" id="WP_073716820.1">
    <property type="nucleotide sequence ID" value="NZ_MQVR01000043.1"/>
</dbReference>
<dbReference type="Proteomes" id="UP000185628">
    <property type="component" value="Unassembled WGS sequence"/>
</dbReference>
<sequence>MSDPLVGAKPAESRTTSRPALGASRLFIAGIGAVIAVALLATWLSGAQAGIVVIALGCLAWAAARAFGPEAIVPPARSRVFDVSVLVAAAILLFLLLPVAGPGLERPLPVP</sequence>
<name>A0A1Q5Q1L0_9ACTO</name>
<evidence type="ECO:0000313" key="3">
    <source>
        <dbReference type="Proteomes" id="UP000185628"/>
    </source>
</evidence>
<dbReference type="AlphaFoldDB" id="A0A1Q5Q1L0"/>
<evidence type="ECO:0000313" key="2">
    <source>
        <dbReference type="EMBL" id="OKL53728.1"/>
    </source>
</evidence>
<keyword evidence="1" id="KW-1133">Transmembrane helix</keyword>
<reference evidence="3" key="1">
    <citation type="submission" date="2016-12" db="EMBL/GenBank/DDBJ databases">
        <authorList>
            <person name="Meng X."/>
        </authorList>
    </citation>
    <scope>NUCLEOTIDE SEQUENCE [LARGE SCALE GENOMIC DNA]</scope>
    <source>
        <strain evidence="3">DSM 19116</strain>
    </source>
</reference>
<organism evidence="2 3">
    <name type="scientific">Bowdeniella nasicola</name>
    <dbReference type="NCBI Taxonomy" id="208480"/>
    <lineage>
        <taxon>Bacteria</taxon>
        <taxon>Bacillati</taxon>
        <taxon>Actinomycetota</taxon>
        <taxon>Actinomycetes</taxon>
        <taxon>Actinomycetales</taxon>
        <taxon>Actinomycetaceae</taxon>
        <taxon>Bowdeniella</taxon>
    </lineage>
</organism>
<feature type="transmembrane region" description="Helical" evidence="1">
    <location>
        <begin position="26"/>
        <end position="44"/>
    </location>
</feature>
<keyword evidence="3" id="KW-1185">Reference proteome</keyword>
<feature type="transmembrane region" description="Helical" evidence="1">
    <location>
        <begin position="80"/>
        <end position="101"/>
    </location>
</feature>
<keyword evidence="1" id="KW-0812">Transmembrane</keyword>
<protein>
    <recommendedName>
        <fullName evidence="4">DUF3017 domain-containing protein</fullName>
    </recommendedName>
</protein>
<gene>
    <name evidence="2" type="ORF">BSZ39_07930</name>
</gene>
<keyword evidence="1" id="KW-0472">Membrane</keyword>